<reference evidence="2 3" key="1">
    <citation type="submission" date="2017-02" db="EMBL/GenBank/DDBJ databases">
        <title>Genome sequence of Microcystis aeruginosa KW.</title>
        <authorList>
            <person name="Oh H.-M."/>
            <person name="Ahn C.-Y."/>
            <person name="Jeong H."/>
            <person name="Srivastava A."/>
            <person name="Lee H.-G."/>
            <person name="Kang S.-R."/>
        </authorList>
    </citation>
    <scope>NUCLEOTIDE SEQUENCE [LARGE SCALE GENOMIC DNA]</scope>
    <source>
        <strain evidence="2 3">KW</strain>
    </source>
</reference>
<comment type="caution">
    <text evidence="2">The sequence shown here is derived from an EMBL/GenBank/DDBJ whole genome shotgun (WGS) entry which is preliminary data.</text>
</comment>
<evidence type="ECO:0000313" key="2">
    <source>
        <dbReference type="EMBL" id="OPF19229.1"/>
    </source>
</evidence>
<evidence type="ECO:0000313" key="3">
    <source>
        <dbReference type="Proteomes" id="UP000189835"/>
    </source>
</evidence>
<sequence length="121" mass="13314">MSDFPPYQGGIKGGSALPLSRDIPPPIGTPLIKGYPPAYRHPPYQGGQGGSEAKSIFYLIITTYLLTRCYTKSAFNITTNSRSNFKNPVMDFSPYSPLPIKIEFHSCLGIKSDRVLNTSNK</sequence>
<proteinExistence type="predicted"/>
<name>A0A1V4BWY9_MICAE</name>
<dbReference type="AlphaFoldDB" id="A0A1V4BWY9"/>
<dbReference type="EMBL" id="MVGR01000003">
    <property type="protein sequence ID" value="OPF19229.1"/>
    <property type="molecule type" value="Genomic_DNA"/>
</dbReference>
<organism evidence="2 3">
    <name type="scientific">Microcystis aeruginosa KW</name>
    <dbReference type="NCBI Taxonomy" id="1960155"/>
    <lineage>
        <taxon>Bacteria</taxon>
        <taxon>Bacillati</taxon>
        <taxon>Cyanobacteriota</taxon>
        <taxon>Cyanophyceae</taxon>
        <taxon>Oscillatoriophycideae</taxon>
        <taxon>Chroococcales</taxon>
        <taxon>Microcystaceae</taxon>
        <taxon>Microcystis</taxon>
    </lineage>
</organism>
<protein>
    <submittedName>
        <fullName evidence="2">Uncharacterized protein</fullName>
    </submittedName>
</protein>
<gene>
    <name evidence="2" type="ORF">B1L04_07620</name>
</gene>
<accession>A0A1V4BWY9</accession>
<feature type="region of interest" description="Disordered" evidence="1">
    <location>
        <begin position="1"/>
        <end position="24"/>
    </location>
</feature>
<dbReference type="Proteomes" id="UP000189835">
    <property type="component" value="Unassembled WGS sequence"/>
</dbReference>
<evidence type="ECO:0000256" key="1">
    <source>
        <dbReference type="SAM" id="MobiDB-lite"/>
    </source>
</evidence>